<reference evidence="2 3" key="1">
    <citation type="submission" date="2020-08" db="EMBL/GenBank/DDBJ databases">
        <authorList>
            <person name="Mo P."/>
        </authorList>
    </citation>
    <scope>NUCLEOTIDE SEQUENCE [LARGE SCALE GENOMIC DNA]</scope>
    <source>
        <strain evidence="2 3">CGMCC 4.1532</strain>
    </source>
</reference>
<dbReference type="Proteomes" id="UP000515728">
    <property type="component" value="Chromosome"/>
</dbReference>
<dbReference type="RefSeq" id="WP_185721410.1">
    <property type="nucleotide sequence ID" value="NZ_BAAAWI010000001.1"/>
</dbReference>
<dbReference type="SUPFAM" id="SSF53067">
    <property type="entry name" value="Actin-like ATPase domain"/>
    <property type="match status" value="1"/>
</dbReference>
<feature type="region of interest" description="Disordered" evidence="1">
    <location>
        <begin position="105"/>
        <end position="125"/>
    </location>
</feature>
<accession>A0A7G7MP95</accession>
<evidence type="ECO:0000256" key="1">
    <source>
        <dbReference type="SAM" id="MobiDB-lite"/>
    </source>
</evidence>
<dbReference type="InterPro" id="IPR023840">
    <property type="entry name" value="T7SS_Rv3446c"/>
</dbReference>
<gene>
    <name evidence="2" type="ORF">H6H00_12375</name>
</gene>
<organism evidence="2 3">
    <name type="scientific">Pseudonocardia petroleophila</name>
    <dbReference type="NCBI Taxonomy" id="37331"/>
    <lineage>
        <taxon>Bacteria</taxon>
        <taxon>Bacillati</taxon>
        <taxon>Actinomycetota</taxon>
        <taxon>Actinomycetes</taxon>
        <taxon>Pseudonocardiales</taxon>
        <taxon>Pseudonocardiaceae</taxon>
        <taxon>Pseudonocardia</taxon>
    </lineage>
</organism>
<dbReference type="InterPro" id="IPR043129">
    <property type="entry name" value="ATPase_NBD"/>
</dbReference>
<dbReference type="Gene3D" id="3.30.420.40">
    <property type="match status" value="1"/>
</dbReference>
<proteinExistence type="predicted"/>
<evidence type="ECO:0000313" key="3">
    <source>
        <dbReference type="Proteomes" id="UP000515728"/>
    </source>
</evidence>
<protein>
    <submittedName>
        <fullName evidence="2">Type VII secretion-associated protein</fullName>
    </submittedName>
</protein>
<dbReference type="EMBL" id="CP060131">
    <property type="protein sequence ID" value="QNG54606.1"/>
    <property type="molecule type" value="Genomic_DNA"/>
</dbReference>
<dbReference type="KEGG" id="ppel:H6H00_12375"/>
<name>A0A7G7MP95_9PSEU</name>
<dbReference type="NCBIfam" id="TIGR03931">
    <property type="entry name" value="T7SS_Rv3446c"/>
    <property type="match status" value="1"/>
</dbReference>
<keyword evidence="3" id="KW-1185">Reference proteome</keyword>
<evidence type="ECO:0000313" key="2">
    <source>
        <dbReference type="EMBL" id="QNG54606.1"/>
    </source>
</evidence>
<sequence>MRVAVQIGSTVVRVARPGPDGVPRVVEVPAEPGVPLPVLLRGLVDAGAEVVLVGTPAAAWPGPVAAVPVAVAVAAGRRELVVVDVGAAGTEVSRVRDGRVVARRGAPGGDRLDRALAGPTRDPGRARRIREAASLREPGGAVTASQVRAALAATWAEVVEAVRAVAGGPGVPVLLVGGGARTPDLAEHLDAAGFRDVTVAARPEAAAVLAVRPGPPRPAVAAPAVRWLPAAPSRTRRPVRAALAVAAAVAVLGTLHLLGRSVDPGPQPPPDGLLAQYGYRLAVPPGWAHTGGLPERRRSLLTPVDAPDGSDLIAVEATPLGYDASAEPERAAAELRAEFDAAGPGLSGYDPAARFGGRAVTAYRERDGATEVDWYVVLDAGTQLSVGCRHTPAGAAAVERACGLVVATIRGG</sequence>
<dbReference type="AlphaFoldDB" id="A0A7G7MP95"/>